<proteinExistence type="predicted"/>
<dbReference type="EMBL" id="JACJVQ010000005">
    <property type="protein sequence ID" value="MBB6633688.1"/>
    <property type="molecule type" value="Genomic_DNA"/>
</dbReference>
<evidence type="ECO:0000313" key="6">
    <source>
        <dbReference type="Proteomes" id="UP000535838"/>
    </source>
</evidence>
<dbReference type="Proteomes" id="UP000535838">
    <property type="component" value="Unassembled WGS sequence"/>
</dbReference>
<dbReference type="GO" id="GO:0016787">
    <property type="term" value="F:hydrolase activity"/>
    <property type="evidence" value="ECO:0007669"/>
    <property type="project" value="UniProtKB-KW"/>
</dbReference>
<comment type="catalytic activity">
    <reaction evidence="3">
        <text>3',5'-cyclic UMP + H2O = UMP + H(+)</text>
        <dbReference type="Rhea" id="RHEA:70575"/>
        <dbReference type="ChEBI" id="CHEBI:15377"/>
        <dbReference type="ChEBI" id="CHEBI:15378"/>
        <dbReference type="ChEBI" id="CHEBI:57865"/>
        <dbReference type="ChEBI" id="CHEBI:184387"/>
    </reaction>
    <physiologicalReaction direction="left-to-right" evidence="3">
        <dbReference type="Rhea" id="RHEA:70576"/>
    </physiologicalReaction>
</comment>
<comment type="caution">
    <text evidence="5">The sequence shown here is derived from an EMBL/GenBank/DDBJ whole genome shotgun (WGS) entry which is preliminary data.</text>
</comment>
<dbReference type="InterPro" id="IPR001279">
    <property type="entry name" value="Metallo-B-lactamas"/>
</dbReference>
<evidence type="ECO:0000259" key="4">
    <source>
        <dbReference type="SMART" id="SM00849"/>
    </source>
</evidence>
<name>A0A841STZ5_9BACL</name>
<protein>
    <submittedName>
        <fullName evidence="5">MBL fold metallo-hydrolase</fullName>
    </submittedName>
</protein>
<comment type="catalytic activity">
    <reaction evidence="1">
        <text>3',5'-cyclic CMP + H2O = CMP + H(+)</text>
        <dbReference type="Rhea" id="RHEA:72675"/>
        <dbReference type="ChEBI" id="CHEBI:15377"/>
        <dbReference type="ChEBI" id="CHEBI:15378"/>
        <dbReference type="ChEBI" id="CHEBI:58003"/>
        <dbReference type="ChEBI" id="CHEBI:60377"/>
    </reaction>
    <physiologicalReaction direction="left-to-right" evidence="1">
        <dbReference type="Rhea" id="RHEA:72676"/>
    </physiologicalReaction>
</comment>
<dbReference type="Gene3D" id="3.60.15.10">
    <property type="entry name" value="Ribonuclease Z/Hydroxyacylglutathione hydrolase-like"/>
    <property type="match status" value="1"/>
</dbReference>
<evidence type="ECO:0000256" key="2">
    <source>
        <dbReference type="ARBA" id="ARBA00034301"/>
    </source>
</evidence>
<sequence>MLSIRAQVMGQTDTVHPVLLWDEQDVVLVDTGFPGQLQQLRETILSLGVDPARINRIILTHQDIDHIGNLQALTENSSPPIEVSAHALEKPYIQGERRLLKFTDEAIASVDRMPEQVPKSFRRGLKALMLNPPKAAVDRVVAGGERLPWCGGLLVIDTPGHTPGHISLYHEPSRTLIAGDALFVRDGQLHGSEPETTFDMEAAKASVAKLTGYAIKNLVCYHGGFYNHRIMERLAEI</sequence>
<accession>A0A841STZ5</accession>
<dbReference type="InterPro" id="IPR050855">
    <property type="entry name" value="NDM-1-like"/>
</dbReference>
<dbReference type="SUPFAM" id="SSF56281">
    <property type="entry name" value="Metallo-hydrolase/oxidoreductase"/>
    <property type="match status" value="1"/>
</dbReference>
<dbReference type="CDD" id="cd07721">
    <property type="entry name" value="yflN-like_MBL-fold"/>
    <property type="match status" value="1"/>
</dbReference>
<feature type="domain" description="Metallo-beta-lactamase" evidence="4">
    <location>
        <begin position="14"/>
        <end position="222"/>
    </location>
</feature>
<dbReference type="SMART" id="SM00849">
    <property type="entry name" value="Lactamase_B"/>
    <property type="match status" value="1"/>
</dbReference>
<dbReference type="PANTHER" id="PTHR42951:SF15">
    <property type="entry name" value="METALLO-BETA-LACTAMASE SUPERFAMILY PROTEIN"/>
    <property type="match status" value="1"/>
</dbReference>
<evidence type="ECO:0000256" key="1">
    <source>
        <dbReference type="ARBA" id="ARBA00034221"/>
    </source>
</evidence>
<dbReference type="Pfam" id="PF00753">
    <property type="entry name" value="Lactamase_B"/>
    <property type="match status" value="1"/>
</dbReference>
<gene>
    <name evidence="5" type="ORF">H7B67_06170</name>
</gene>
<evidence type="ECO:0000256" key="3">
    <source>
        <dbReference type="ARBA" id="ARBA00048505"/>
    </source>
</evidence>
<keyword evidence="6" id="KW-1185">Reference proteome</keyword>
<comment type="function">
    <text evidence="2">Counteracts the endogenous Pycsar antiviral defense system. Phosphodiesterase that enables metal-dependent hydrolysis of host cyclic nucleotide Pycsar defense signals such as cCMP and cUMP.</text>
</comment>
<dbReference type="InterPro" id="IPR036866">
    <property type="entry name" value="RibonucZ/Hydroxyglut_hydro"/>
</dbReference>
<reference evidence="5 6" key="1">
    <citation type="submission" date="2020-08" db="EMBL/GenBank/DDBJ databases">
        <title>Cohnella phylogeny.</title>
        <authorList>
            <person name="Dunlap C."/>
        </authorList>
    </citation>
    <scope>NUCLEOTIDE SEQUENCE [LARGE SCALE GENOMIC DNA]</scope>
    <source>
        <strain evidence="5 6">DSM 25241</strain>
    </source>
</reference>
<keyword evidence="5" id="KW-0378">Hydrolase</keyword>
<organism evidence="5 6">
    <name type="scientific">Cohnella thailandensis</name>
    <dbReference type="NCBI Taxonomy" id="557557"/>
    <lineage>
        <taxon>Bacteria</taxon>
        <taxon>Bacillati</taxon>
        <taxon>Bacillota</taxon>
        <taxon>Bacilli</taxon>
        <taxon>Bacillales</taxon>
        <taxon>Paenibacillaceae</taxon>
        <taxon>Cohnella</taxon>
    </lineage>
</organism>
<dbReference type="PANTHER" id="PTHR42951">
    <property type="entry name" value="METALLO-BETA-LACTAMASE DOMAIN-CONTAINING"/>
    <property type="match status" value="1"/>
</dbReference>
<dbReference type="AlphaFoldDB" id="A0A841STZ5"/>
<evidence type="ECO:0000313" key="5">
    <source>
        <dbReference type="EMBL" id="MBB6633688.1"/>
    </source>
</evidence>